<evidence type="ECO:0000313" key="2">
    <source>
        <dbReference type="Proteomes" id="UP000045285"/>
    </source>
</evidence>
<name>A0A090EFA0_MESPL</name>
<evidence type="ECO:0000313" key="1">
    <source>
        <dbReference type="EMBL" id="CDX26793.1"/>
    </source>
</evidence>
<organism evidence="1 2">
    <name type="scientific">Mesorhizobium plurifarium</name>
    <dbReference type="NCBI Taxonomy" id="69974"/>
    <lineage>
        <taxon>Bacteria</taxon>
        <taxon>Pseudomonadati</taxon>
        <taxon>Pseudomonadota</taxon>
        <taxon>Alphaproteobacteria</taxon>
        <taxon>Hyphomicrobiales</taxon>
        <taxon>Phyllobacteriaceae</taxon>
        <taxon>Mesorhizobium</taxon>
    </lineage>
</organism>
<gene>
    <name evidence="1" type="ORF">MPL3356_60556</name>
</gene>
<proteinExistence type="predicted"/>
<keyword evidence="2" id="KW-1185">Reference proteome</keyword>
<protein>
    <submittedName>
        <fullName evidence="1">Uncharacterized protein</fullName>
    </submittedName>
</protein>
<dbReference type="Proteomes" id="UP000045285">
    <property type="component" value="Unassembled WGS sequence"/>
</dbReference>
<reference evidence="2" key="1">
    <citation type="submission" date="2014-08" db="EMBL/GenBank/DDBJ databases">
        <authorList>
            <person name="Moulin L."/>
        </authorList>
    </citation>
    <scope>NUCLEOTIDE SEQUENCE [LARGE SCALE GENOMIC DNA]</scope>
</reference>
<accession>A0A090EFA0</accession>
<dbReference type="EMBL" id="CCMZ01000056">
    <property type="protein sequence ID" value="CDX26793.1"/>
    <property type="molecule type" value="Genomic_DNA"/>
</dbReference>
<dbReference type="AlphaFoldDB" id="A0A090EFA0"/>
<sequence length="86" mass="10019">MLKLLARIEPDREYARHGYEQVAVYRSLSELPVAVYPFFFESMPIRGQKLIHRDGFTYELEWLPDLIGPPVPVAALRLRALHRRAA</sequence>